<comment type="caution">
    <text evidence="1">The sequence shown here is derived from an EMBL/GenBank/DDBJ whole genome shotgun (WGS) entry which is preliminary data.</text>
</comment>
<gene>
    <name evidence="1" type="ORF">H2Z84_19520</name>
</gene>
<evidence type="ECO:0000313" key="2">
    <source>
        <dbReference type="Proteomes" id="UP000545606"/>
    </source>
</evidence>
<reference evidence="1 2" key="1">
    <citation type="submission" date="2020-07" db="EMBL/GenBank/DDBJ databases">
        <title>Draft genome sequence of violacein-producing bacteria and related species.</title>
        <authorList>
            <person name="Wilson H.S."/>
            <person name="De Leon M.E."/>
        </authorList>
    </citation>
    <scope>NUCLEOTIDE SEQUENCE [LARGE SCALE GENOMIC DNA]</scope>
    <source>
        <strain evidence="1 2">HSC-21Su07</strain>
    </source>
</reference>
<feature type="non-terminal residue" evidence="1">
    <location>
        <position position="150"/>
    </location>
</feature>
<sequence>MDRQIVYPGQILPETTLLQMTKDAMIGMAKLSAAVLGTATVVNGFAVTPTSPASLQVNAAPGEIYSLQNIDGTAFSSLSADTTHQIMKQGIALDAATLTLAAPTTSGQSINYLIEASYADVDSNPVLLPYYNSASPSSPYSGQGNNGLTQ</sequence>
<evidence type="ECO:0000313" key="1">
    <source>
        <dbReference type="EMBL" id="MBA4710570.1"/>
    </source>
</evidence>
<keyword evidence="2" id="KW-1185">Reference proteome</keyword>
<dbReference type="AlphaFoldDB" id="A0A838Y548"/>
<dbReference type="RefSeq" id="WP_220272913.1">
    <property type="nucleotide sequence ID" value="NZ_JACERN010000042.1"/>
</dbReference>
<dbReference type="Proteomes" id="UP000545606">
    <property type="component" value="Unassembled WGS sequence"/>
</dbReference>
<dbReference type="EMBL" id="JACERN010000042">
    <property type="protein sequence ID" value="MBA4710570.1"/>
    <property type="molecule type" value="Genomic_DNA"/>
</dbReference>
<organism evidence="1 2">
    <name type="scientific">Aquitalea aquatica</name>
    <dbReference type="NCBI Taxonomy" id="3044273"/>
    <lineage>
        <taxon>Bacteria</taxon>
        <taxon>Pseudomonadati</taxon>
        <taxon>Pseudomonadota</taxon>
        <taxon>Betaproteobacteria</taxon>
        <taxon>Neisseriales</taxon>
        <taxon>Chromobacteriaceae</taxon>
        <taxon>Aquitalea</taxon>
    </lineage>
</organism>
<protein>
    <submittedName>
        <fullName evidence="1">Phage tail protein</fullName>
    </submittedName>
</protein>
<accession>A0A838Y548</accession>
<name>A0A838Y548_9NEIS</name>
<proteinExistence type="predicted"/>